<feature type="domain" description="Exoribonuclease phosphorolytic" evidence="15">
    <location>
        <begin position="155"/>
        <end position="220"/>
    </location>
</feature>
<evidence type="ECO:0000256" key="7">
    <source>
        <dbReference type="ARBA" id="ARBA00022884"/>
    </source>
</evidence>
<comment type="similarity">
    <text evidence="4">Belongs to the RNase PH family.</text>
</comment>
<dbReference type="FunFam" id="3.30.230.70:FF:000010">
    <property type="entry name" value="Exosome complex component RRP41"/>
    <property type="match status" value="1"/>
</dbReference>
<evidence type="ECO:0000256" key="4">
    <source>
        <dbReference type="ARBA" id="ARBA00006678"/>
    </source>
</evidence>
<evidence type="ECO:0000313" key="16">
    <source>
        <dbReference type="EMBL" id="PIK62622.1"/>
    </source>
</evidence>
<evidence type="ECO:0000256" key="12">
    <source>
        <dbReference type="ARBA" id="ARBA00077929"/>
    </source>
</evidence>
<evidence type="ECO:0000256" key="5">
    <source>
        <dbReference type="ARBA" id="ARBA00022490"/>
    </source>
</evidence>
<dbReference type="InterPro" id="IPR027408">
    <property type="entry name" value="PNPase/RNase_PH_dom_sf"/>
</dbReference>
<evidence type="ECO:0000259" key="14">
    <source>
        <dbReference type="Pfam" id="PF01138"/>
    </source>
</evidence>
<evidence type="ECO:0000256" key="3">
    <source>
        <dbReference type="ARBA" id="ARBA00004642"/>
    </source>
</evidence>
<dbReference type="Pfam" id="PF03725">
    <property type="entry name" value="RNase_PH_C"/>
    <property type="match status" value="1"/>
</dbReference>
<evidence type="ECO:0000256" key="6">
    <source>
        <dbReference type="ARBA" id="ARBA00022552"/>
    </source>
</evidence>
<dbReference type="GO" id="GO:0003723">
    <property type="term" value="F:RNA binding"/>
    <property type="evidence" value="ECO:0007669"/>
    <property type="project" value="UniProtKB-KW"/>
</dbReference>
<feature type="domain" description="Exoribonuclease phosphorolytic" evidence="14">
    <location>
        <begin position="21"/>
        <end position="152"/>
    </location>
</feature>
<dbReference type="InterPro" id="IPR020568">
    <property type="entry name" value="Ribosomal_Su5_D2-typ_SF"/>
</dbReference>
<dbReference type="InterPro" id="IPR036345">
    <property type="entry name" value="ExoRNase_PH_dom2_sf"/>
</dbReference>
<dbReference type="GO" id="GO:0005654">
    <property type="term" value="C:nucleoplasm"/>
    <property type="evidence" value="ECO:0007669"/>
    <property type="project" value="UniProtKB-SubCell"/>
</dbReference>
<keyword evidence="17" id="KW-1185">Reference proteome</keyword>
<keyword evidence="6" id="KW-0698">rRNA processing</keyword>
<evidence type="ECO:0000256" key="11">
    <source>
        <dbReference type="ARBA" id="ARBA00069902"/>
    </source>
</evidence>
<protein>
    <recommendedName>
        <fullName evidence="11">Exosome complex component RRP41</fullName>
    </recommendedName>
    <alternativeName>
        <fullName evidence="13">Exosome component 4</fullName>
    </alternativeName>
    <alternativeName>
        <fullName evidence="12">Ribosomal RNA-processing protein 41</fullName>
    </alternativeName>
</protein>
<keyword evidence="9" id="KW-0539">Nucleus</keyword>
<organism evidence="16 17">
    <name type="scientific">Stichopus japonicus</name>
    <name type="common">Sea cucumber</name>
    <dbReference type="NCBI Taxonomy" id="307972"/>
    <lineage>
        <taxon>Eukaryota</taxon>
        <taxon>Metazoa</taxon>
        <taxon>Echinodermata</taxon>
        <taxon>Eleutherozoa</taxon>
        <taxon>Echinozoa</taxon>
        <taxon>Holothuroidea</taxon>
        <taxon>Aspidochirotacea</taxon>
        <taxon>Aspidochirotida</taxon>
        <taxon>Stichopodidae</taxon>
        <taxon>Apostichopus</taxon>
    </lineage>
</organism>
<evidence type="ECO:0000313" key="17">
    <source>
        <dbReference type="Proteomes" id="UP000230750"/>
    </source>
</evidence>
<dbReference type="Pfam" id="PF01138">
    <property type="entry name" value="RNase_PH"/>
    <property type="match status" value="1"/>
</dbReference>
<evidence type="ECO:0000256" key="2">
    <source>
        <dbReference type="ARBA" id="ARBA00004604"/>
    </source>
</evidence>
<keyword evidence="7" id="KW-0694">RNA-binding</keyword>
<dbReference type="CDD" id="cd11370">
    <property type="entry name" value="RNase_PH_RRP41"/>
    <property type="match status" value="1"/>
</dbReference>
<accession>A0A2G8LQX2</accession>
<dbReference type="OrthoDB" id="27298at2759"/>
<comment type="subcellular location">
    <subcellularLocation>
        <location evidence="1">Cytoplasm</location>
    </subcellularLocation>
    <subcellularLocation>
        <location evidence="2">Nucleus</location>
        <location evidence="2">Nucleolus</location>
    </subcellularLocation>
    <subcellularLocation>
        <location evidence="3">Nucleus</location>
        <location evidence="3">Nucleoplasm</location>
    </subcellularLocation>
</comment>
<dbReference type="GO" id="GO:0000176">
    <property type="term" value="C:nuclear exosome (RNase complex)"/>
    <property type="evidence" value="ECO:0007669"/>
    <property type="project" value="TreeGrafter"/>
</dbReference>
<keyword evidence="8" id="KW-0007">Acetylation</keyword>
<dbReference type="GO" id="GO:0071028">
    <property type="term" value="P:nuclear mRNA surveillance"/>
    <property type="evidence" value="ECO:0007669"/>
    <property type="project" value="TreeGrafter"/>
</dbReference>
<dbReference type="GO" id="GO:0005730">
    <property type="term" value="C:nucleolus"/>
    <property type="evidence" value="ECO:0007669"/>
    <property type="project" value="UniProtKB-SubCell"/>
</dbReference>
<dbReference type="InterPro" id="IPR001247">
    <property type="entry name" value="ExoRNase_PH_dom1"/>
</dbReference>
<dbReference type="GO" id="GO:0006364">
    <property type="term" value="P:rRNA processing"/>
    <property type="evidence" value="ECO:0007669"/>
    <property type="project" value="UniProtKB-KW"/>
</dbReference>
<sequence length="246" mass="27108">MAGLELLSDQGFRLDGRRPHELRKIQCKMGVFKQADGSAYIEQGNTKALATVYGPHEVTGSRSKIEHDKVLINCQYSMATFSTGERRSRSKGDRKSQEMQLHLKKTFEAAILTQLYPRSQIDIYVQILQADGGNYSACVNAATLAIIDAGIPMKDFVCASTAGFVSDTPIVDISYLEESQGGPELVVALLPKSDQIVEFQVNSRLHLDNFENVLDMAVKGCKDIHAVLSRAVKENVSELASHMNKT</sequence>
<dbReference type="SUPFAM" id="SSF55666">
    <property type="entry name" value="Ribonuclease PH domain 2-like"/>
    <property type="match status" value="1"/>
</dbReference>
<dbReference type="InterPro" id="IPR015847">
    <property type="entry name" value="ExoRNase_PH_dom2"/>
</dbReference>
<dbReference type="EMBL" id="MRZV01000008">
    <property type="protein sequence ID" value="PIK62622.1"/>
    <property type="molecule type" value="Genomic_DNA"/>
</dbReference>
<reference evidence="16 17" key="1">
    <citation type="journal article" date="2017" name="PLoS Biol.">
        <title>The sea cucumber genome provides insights into morphological evolution and visceral regeneration.</title>
        <authorList>
            <person name="Zhang X."/>
            <person name="Sun L."/>
            <person name="Yuan J."/>
            <person name="Sun Y."/>
            <person name="Gao Y."/>
            <person name="Zhang L."/>
            <person name="Li S."/>
            <person name="Dai H."/>
            <person name="Hamel J.F."/>
            <person name="Liu C."/>
            <person name="Yu Y."/>
            <person name="Liu S."/>
            <person name="Lin W."/>
            <person name="Guo K."/>
            <person name="Jin S."/>
            <person name="Xu P."/>
            <person name="Storey K.B."/>
            <person name="Huan P."/>
            <person name="Zhang T."/>
            <person name="Zhou Y."/>
            <person name="Zhang J."/>
            <person name="Lin C."/>
            <person name="Li X."/>
            <person name="Xing L."/>
            <person name="Huo D."/>
            <person name="Sun M."/>
            <person name="Wang L."/>
            <person name="Mercier A."/>
            <person name="Li F."/>
            <person name="Yang H."/>
            <person name="Xiang J."/>
        </authorList>
    </citation>
    <scope>NUCLEOTIDE SEQUENCE [LARGE SCALE GENOMIC DNA]</scope>
    <source>
        <strain evidence="16">Shaxun</strain>
        <tissue evidence="16">Muscle</tissue>
    </source>
</reference>
<dbReference type="AlphaFoldDB" id="A0A2G8LQX2"/>
<evidence type="ECO:0000256" key="8">
    <source>
        <dbReference type="ARBA" id="ARBA00022990"/>
    </source>
</evidence>
<dbReference type="Gene3D" id="3.30.230.70">
    <property type="entry name" value="GHMP Kinase, N-terminal domain"/>
    <property type="match status" value="1"/>
</dbReference>
<comment type="subunit">
    <text evidence="10">Component of the RNA exosome core complex (Exo-9), composed of EXOSC1, EXOSC2, EXOSC3, EXOSC4, EXOSC5, EXOSC6, EXOSC7, EXOSC8 and EXOSC9; within the complex interacts with EXOSC2, EXOSC7 and EXOSC9. The catalytically inactive RNA exosome core complex (Exo-9) associates with the catalytic subunit EXOSC10/RRP6. Exo-9 may associate with DIS3 to form the nucleolar exosome complex, or DIS3L to form the cytoplasmic exosome complex. Exo-9 is formed by a hexameric base ring consisting of the heterodimers EXOSC4-EXOSC9, EXOSC5-EXOSC8 and EXOSC6-EXOSC7, and a cap ring consisting of EXOSC1, EXOSC2 and EXOSC3. The RNA exosome complex associates with cofactors C1D/RRP47, MPHOSPH6/MPP6 and MTREX/MTR4. Interacts with DDX60. Interacts with DIS3; the interaction is direct.</text>
</comment>
<dbReference type="Proteomes" id="UP000230750">
    <property type="component" value="Unassembled WGS sequence"/>
</dbReference>
<evidence type="ECO:0000259" key="15">
    <source>
        <dbReference type="Pfam" id="PF03725"/>
    </source>
</evidence>
<dbReference type="STRING" id="307972.A0A2G8LQX2"/>
<proteinExistence type="inferred from homology"/>
<comment type="caution">
    <text evidence="16">The sequence shown here is derived from an EMBL/GenBank/DDBJ whole genome shotgun (WGS) entry which is preliminary data.</text>
</comment>
<dbReference type="GO" id="GO:0034475">
    <property type="term" value="P:U4 snRNA 3'-end processing"/>
    <property type="evidence" value="ECO:0007669"/>
    <property type="project" value="TreeGrafter"/>
</dbReference>
<dbReference type="SUPFAM" id="SSF54211">
    <property type="entry name" value="Ribosomal protein S5 domain 2-like"/>
    <property type="match status" value="1"/>
</dbReference>
<keyword evidence="5" id="KW-0963">Cytoplasm</keyword>
<dbReference type="PANTHER" id="PTHR11953:SF0">
    <property type="entry name" value="EXOSOME COMPLEX COMPONENT RRP41"/>
    <property type="match status" value="1"/>
</dbReference>
<dbReference type="GO" id="GO:0071051">
    <property type="term" value="P:poly(A)-dependent snoRNA 3'-end processing"/>
    <property type="evidence" value="ECO:0007669"/>
    <property type="project" value="TreeGrafter"/>
</dbReference>
<dbReference type="GO" id="GO:0016075">
    <property type="term" value="P:rRNA catabolic process"/>
    <property type="evidence" value="ECO:0007669"/>
    <property type="project" value="TreeGrafter"/>
</dbReference>
<evidence type="ECO:0000256" key="1">
    <source>
        <dbReference type="ARBA" id="ARBA00004496"/>
    </source>
</evidence>
<dbReference type="PANTHER" id="PTHR11953">
    <property type="entry name" value="EXOSOME COMPLEX COMPONENT"/>
    <property type="match status" value="1"/>
</dbReference>
<evidence type="ECO:0000256" key="10">
    <source>
        <dbReference type="ARBA" id="ARBA00065651"/>
    </source>
</evidence>
<name>A0A2G8LQX2_STIJA</name>
<evidence type="ECO:0000256" key="13">
    <source>
        <dbReference type="ARBA" id="ARBA00083629"/>
    </source>
</evidence>
<evidence type="ECO:0000256" key="9">
    <source>
        <dbReference type="ARBA" id="ARBA00023242"/>
    </source>
</evidence>
<dbReference type="InterPro" id="IPR050080">
    <property type="entry name" value="RNase_PH"/>
</dbReference>
<gene>
    <name evidence="16" type="ORF">BSL78_00414</name>
</gene>
<dbReference type="GO" id="GO:0000177">
    <property type="term" value="C:cytoplasmic exosome (RNase complex)"/>
    <property type="evidence" value="ECO:0007669"/>
    <property type="project" value="TreeGrafter"/>
</dbReference>